<dbReference type="OrthoDB" id="9807502at2"/>
<keyword evidence="6" id="KW-1185">Reference proteome</keyword>
<dbReference type="Proteomes" id="UP000273154">
    <property type="component" value="Chromosome"/>
</dbReference>
<name>A0A3G9K714_9ACTN</name>
<dbReference type="AlphaFoldDB" id="A0A3G9K714"/>
<evidence type="ECO:0000256" key="4">
    <source>
        <dbReference type="SAM" id="MobiDB-lite"/>
    </source>
</evidence>
<comment type="similarity">
    <text evidence="1 3">Belongs to the arginine deiminase family.</text>
</comment>
<dbReference type="HAMAP" id="MF_00242">
    <property type="entry name" value="Arg_deiminase"/>
    <property type="match status" value="1"/>
</dbReference>
<dbReference type="GO" id="GO:0005737">
    <property type="term" value="C:cytoplasm"/>
    <property type="evidence" value="ECO:0007669"/>
    <property type="project" value="UniProtKB-SubCell"/>
</dbReference>
<dbReference type="SUPFAM" id="SSF55909">
    <property type="entry name" value="Pentein"/>
    <property type="match status" value="1"/>
</dbReference>
<comment type="catalytic activity">
    <reaction evidence="3">
        <text>L-arginine + H2O = L-citrulline + NH4(+)</text>
        <dbReference type="Rhea" id="RHEA:19597"/>
        <dbReference type="ChEBI" id="CHEBI:15377"/>
        <dbReference type="ChEBI" id="CHEBI:28938"/>
        <dbReference type="ChEBI" id="CHEBI:32682"/>
        <dbReference type="ChEBI" id="CHEBI:57743"/>
        <dbReference type="EC" id="3.5.3.6"/>
    </reaction>
</comment>
<keyword evidence="3" id="KW-0963">Cytoplasm</keyword>
<dbReference type="RefSeq" id="WP_126421426.1">
    <property type="nucleotide sequence ID" value="NZ_AP019367.1"/>
</dbReference>
<reference evidence="6" key="1">
    <citation type="submission" date="2018-11" db="EMBL/GenBank/DDBJ databases">
        <title>Comparative genomics of Parolsenella catena and Libanicoccus massiliensis: Reclassification of Libanicoccus massiliensis as Parolsenella massiliensis comb. nov.</title>
        <authorList>
            <person name="Sakamoto M."/>
            <person name="Ikeyama N."/>
            <person name="Murakami T."/>
            <person name="Mori H."/>
            <person name="Yuki M."/>
            <person name="Ohkuma M."/>
        </authorList>
    </citation>
    <scope>NUCLEOTIDE SEQUENCE [LARGE SCALE GENOMIC DNA]</scope>
    <source>
        <strain evidence="6">JCM 31932</strain>
    </source>
</reference>
<dbReference type="PANTHER" id="PTHR47271:SF2">
    <property type="entry name" value="ARGININE DEIMINASE"/>
    <property type="match status" value="1"/>
</dbReference>
<evidence type="ECO:0000256" key="3">
    <source>
        <dbReference type="HAMAP-Rule" id="MF_00242"/>
    </source>
</evidence>
<dbReference type="InterPro" id="IPR003876">
    <property type="entry name" value="Arg_deiminase"/>
</dbReference>
<feature type="region of interest" description="Disordered" evidence="4">
    <location>
        <begin position="1"/>
        <end position="54"/>
    </location>
</feature>
<dbReference type="NCBIfam" id="NF002381">
    <property type="entry name" value="PRK01388.1"/>
    <property type="match status" value="1"/>
</dbReference>
<dbReference type="PRINTS" id="PR01466">
    <property type="entry name" value="ARGDEIMINASE"/>
</dbReference>
<comment type="pathway">
    <text evidence="3">Amino-acid degradation; L-arginine degradation via ADI pathway; carbamoyl phosphate from L-arginine: step 1/2.</text>
</comment>
<proteinExistence type="inferred from homology"/>
<dbReference type="EC" id="3.5.3.6" evidence="3"/>
<dbReference type="UniPathway" id="UPA00254">
    <property type="reaction ID" value="UER00364"/>
</dbReference>
<feature type="active site" description="Amidino-cysteine intermediate" evidence="3">
    <location>
        <position position="470"/>
    </location>
</feature>
<dbReference type="PANTHER" id="PTHR47271">
    <property type="entry name" value="ARGININE DEIMINASE"/>
    <property type="match status" value="1"/>
</dbReference>
<feature type="compositionally biased region" description="Polar residues" evidence="4">
    <location>
        <begin position="44"/>
        <end position="54"/>
    </location>
</feature>
<dbReference type="KEGG" id="pcat:Pcatena_05510"/>
<dbReference type="GO" id="GO:0016990">
    <property type="term" value="F:arginine deiminase activity"/>
    <property type="evidence" value="ECO:0007669"/>
    <property type="project" value="UniProtKB-UniRule"/>
</dbReference>
<gene>
    <name evidence="3 5" type="primary">arcA</name>
    <name evidence="5" type="ORF">Pcatena_05510</name>
</gene>
<keyword evidence="2 3" id="KW-0378">Hydrolase</keyword>
<dbReference type="Pfam" id="PF02274">
    <property type="entry name" value="ADI"/>
    <property type="match status" value="1"/>
</dbReference>
<accession>A0A3G9K714</accession>
<protein>
    <recommendedName>
        <fullName evidence="3">Arginine deiminase</fullName>
        <shortName evidence="3">ADI</shortName>
        <ecNumber evidence="3">3.5.3.6</ecNumber>
    </recommendedName>
    <alternativeName>
        <fullName evidence="3">Arginine dihydrolase</fullName>
        <shortName evidence="3">AD</shortName>
    </alternativeName>
</protein>
<evidence type="ECO:0000256" key="2">
    <source>
        <dbReference type="ARBA" id="ARBA00022801"/>
    </source>
</evidence>
<feature type="compositionally biased region" description="Low complexity" evidence="4">
    <location>
        <begin position="1"/>
        <end position="42"/>
    </location>
</feature>
<dbReference type="GeneID" id="88848687"/>
<evidence type="ECO:0000256" key="1">
    <source>
        <dbReference type="ARBA" id="ARBA00010206"/>
    </source>
</evidence>
<keyword evidence="3" id="KW-0056">Arginine metabolism</keyword>
<evidence type="ECO:0000313" key="6">
    <source>
        <dbReference type="Proteomes" id="UP000273154"/>
    </source>
</evidence>
<comment type="subcellular location">
    <subcellularLocation>
        <location evidence="3">Cytoplasm</location>
    </subcellularLocation>
</comment>
<sequence length="480" mass="51770">MASPSIPGTPSIPGAPAPAQSPAQAPAQAPAPAQSPAQAPAPTQFPTSSSPLSVTSEIGRLRRVCLHRPGNELLNLMPADLGRLLFDDIPFLEVAQAEHDRFAALLRREGVEVLYLERLVAEALEAVPGARAEFTSQYLAECGVHDNVALAAIRELLDSIRDPYELVLKTMAGVTRHELELPLGSRYVAGTGVVAATSARAGSASTLVAALGDAVEPDTELIVDPMPNLYFTRDPFCVVGPGVNLNRMYQATRRRETIYGRYLFACHPEYRDVPLWYDRDLAYHVEGGDVLVLGERTICVGISQRTEAAAIDAMASRMIWDEECPVGQLYALRIPESRAFMHLDTVLTQIDVDTFTVHPAILGTLQVFRITAGARPGELAVEEIVEPLDRVLARILGLDAVRLVRCGGGDPIAAAREQWNDGSNTLAIAPGRICVYQRNSATNEALAKAGLELVVLPSSELSRGRGGPRCMSMPFVRDAV</sequence>
<evidence type="ECO:0000313" key="5">
    <source>
        <dbReference type="EMBL" id="BBH49964.1"/>
    </source>
</evidence>
<dbReference type="Gene3D" id="3.75.10.10">
    <property type="entry name" value="L-arginine/glycine Amidinotransferase, Chain A"/>
    <property type="match status" value="1"/>
</dbReference>
<dbReference type="Gene3D" id="1.10.3930.10">
    <property type="entry name" value="Arginine deiminase"/>
    <property type="match status" value="1"/>
</dbReference>
<dbReference type="EMBL" id="AP019367">
    <property type="protein sequence ID" value="BBH49964.1"/>
    <property type="molecule type" value="Genomic_DNA"/>
</dbReference>
<dbReference type="GO" id="GO:0019546">
    <property type="term" value="P:L-arginine deiminase pathway"/>
    <property type="evidence" value="ECO:0007669"/>
    <property type="project" value="TreeGrafter"/>
</dbReference>
<organism evidence="5 6">
    <name type="scientific">Parolsenella catena</name>
    <dbReference type="NCBI Taxonomy" id="2003188"/>
    <lineage>
        <taxon>Bacteria</taxon>
        <taxon>Bacillati</taxon>
        <taxon>Actinomycetota</taxon>
        <taxon>Coriobacteriia</taxon>
        <taxon>Coriobacteriales</taxon>
        <taxon>Atopobiaceae</taxon>
        <taxon>Parolsenella</taxon>
    </lineage>
</organism>